<dbReference type="PRINTS" id="PR00326">
    <property type="entry name" value="GTP1OBG"/>
</dbReference>
<dbReference type="Gene3D" id="1.10.1580.10">
    <property type="match status" value="1"/>
</dbReference>
<proteinExistence type="predicted"/>
<keyword evidence="5" id="KW-1185">Reference proteome</keyword>
<dbReference type="Gene3D" id="3.40.50.300">
    <property type="entry name" value="P-loop containing nucleotide triphosphate hydrolases"/>
    <property type="match status" value="1"/>
</dbReference>
<dbReference type="EMBL" id="KN824282">
    <property type="protein sequence ID" value="KIM31265.1"/>
    <property type="molecule type" value="Genomic_DNA"/>
</dbReference>
<keyword evidence="1" id="KW-0547">Nucleotide-binding</keyword>
<reference evidence="5" key="2">
    <citation type="submission" date="2015-01" db="EMBL/GenBank/DDBJ databases">
        <title>Evolutionary Origins and Diversification of the Mycorrhizal Mutualists.</title>
        <authorList>
            <consortium name="DOE Joint Genome Institute"/>
            <consortium name="Mycorrhizal Genomics Consortium"/>
            <person name="Kohler A."/>
            <person name="Kuo A."/>
            <person name="Nagy L.G."/>
            <person name="Floudas D."/>
            <person name="Copeland A."/>
            <person name="Barry K.W."/>
            <person name="Cichocki N."/>
            <person name="Veneault-Fourrey C."/>
            <person name="LaButti K."/>
            <person name="Lindquist E.A."/>
            <person name="Lipzen A."/>
            <person name="Lundell T."/>
            <person name="Morin E."/>
            <person name="Murat C."/>
            <person name="Riley R."/>
            <person name="Ohm R."/>
            <person name="Sun H."/>
            <person name="Tunlid A."/>
            <person name="Henrissat B."/>
            <person name="Grigoriev I.V."/>
            <person name="Hibbett D.S."/>
            <person name="Martin F."/>
        </authorList>
    </citation>
    <scope>NUCLEOTIDE SEQUENCE [LARGE SCALE GENOMIC DNA]</scope>
    <source>
        <strain evidence="5">MAFF 305830</strain>
    </source>
</reference>
<gene>
    <name evidence="4" type="ORF">M408DRAFT_256595</name>
</gene>
<evidence type="ECO:0000256" key="2">
    <source>
        <dbReference type="ARBA" id="ARBA00023134"/>
    </source>
</evidence>
<dbReference type="STRING" id="933852.A0A0C3B345"/>
<dbReference type="PANTHER" id="PTHR11089:SF30">
    <property type="entry name" value="GUANINE NUCLEOTIDE-BINDING PROTEIN-LIKE 3 HOMOLOG"/>
    <property type="match status" value="1"/>
</dbReference>
<feature type="domain" description="CP-type G" evidence="3">
    <location>
        <begin position="42"/>
        <end position="207"/>
    </location>
</feature>
<dbReference type="OrthoDB" id="444945at2759"/>
<dbReference type="InterPro" id="IPR027417">
    <property type="entry name" value="P-loop_NTPase"/>
</dbReference>
<evidence type="ECO:0000313" key="5">
    <source>
        <dbReference type="Proteomes" id="UP000054097"/>
    </source>
</evidence>
<sequence>MDVVPSISTLAAMAATAEVEEIEHSEESPELRAARIQKRQYIRTLHKVVEQSDIVIMVLDARDPEGCRSRLVEEEVRRRETDGKRLIFVLNKIDLVPKENAQAWLKYLRHTAPTLPFRSSTQEQRQNLMSRTSPALLNLLKSFKPPNRSITVGVVGYPNVGKSSLINSLKRARVCAVAAEPGWTKDLQSVAIERGLRIIDSPGVIFDDAEQSASNPSSNNVSQASRILLLNVLSASSIPDPLPIIQSILRRTPHETLQNLYSLPSFASDESLMADTPVEETEFATASKFLTMLALTTGRLLPGGAPNQEAAATQVLRDWNSGKIPYFTPVPELHPSIRPSDAPGAEGVGETRIVDSWKPAFDLGDLWDEGDKGAWGADNDDQMAEDECVQFLWYR</sequence>
<evidence type="ECO:0000313" key="4">
    <source>
        <dbReference type="EMBL" id="KIM31265.1"/>
    </source>
</evidence>
<evidence type="ECO:0000256" key="1">
    <source>
        <dbReference type="ARBA" id="ARBA00022741"/>
    </source>
</evidence>
<dbReference type="GO" id="GO:0005730">
    <property type="term" value="C:nucleolus"/>
    <property type="evidence" value="ECO:0007669"/>
    <property type="project" value="TreeGrafter"/>
</dbReference>
<dbReference type="SUPFAM" id="SSF52540">
    <property type="entry name" value="P-loop containing nucleoside triphosphate hydrolases"/>
    <property type="match status" value="1"/>
</dbReference>
<dbReference type="PROSITE" id="PS51721">
    <property type="entry name" value="G_CP"/>
    <property type="match status" value="1"/>
</dbReference>
<dbReference type="GO" id="GO:0005525">
    <property type="term" value="F:GTP binding"/>
    <property type="evidence" value="ECO:0007669"/>
    <property type="project" value="UniProtKB-KW"/>
</dbReference>
<name>A0A0C3B345_SERVB</name>
<dbReference type="Proteomes" id="UP000054097">
    <property type="component" value="Unassembled WGS sequence"/>
</dbReference>
<dbReference type="HOGENOM" id="CLU_011106_5_5_1"/>
<protein>
    <recommendedName>
        <fullName evidence="3">CP-type G domain-containing protein</fullName>
    </recommendedName>
</protein>
<organism evidence="4 5">
    <name type="scientific">Serendipita vermifera MAFF 305830</name>
    <dbReference type="NCBI Taxonomy" id="933852"/>
    <lineage>
        <taxon>Eukaryota</taxon>
        <taxon>Fungi</taxon>
        <taxon>Dikarya</taxon>
        <taxon>Basidiomycota</taxon>
        <taxon>Agaricomycotina</taxon>
        <taxon>Agaricomycetes</taxon>
        <taxon>Sebacinales</taxon>
        <taxon>Serendipitaceae</taxon>
        <taxon>Serendipita</taxon>
    </lineage>
</organism>
<dbReference type="PANTHER" id="PTHR11089">
    <property type="entry name" value="GTP-BINDING PROTEIN-RELATED"/>
    <property type="match status" value="1"/>
</dbReference>
<reference evidence="4 5" key="1">
    <citation type="submission" date="2014-04" db="EMBL/GenBank/DDBJ databases">
        <authorList>
            <consortium name="DOE Joint Genome Institute"/>
            <person name="Kuo A."/>
            <person name="Zuccaro A."/>
            <person name="Kohler A."/>
            <person name="Nagy L.G."/>
            <person name="Floudas D."/>
            <person name="Copeland A."/>
            <person name="Barry K.W."/>
            <person name="Cichocki N."/>
            <person name="Veneault-Fourrey C."/>
            <person name="LaButti K."/>
            <person name="Lindquist E.A."/>
            <person name="Lipzen A."/>
            <person name="Lundell T."/>
            <person name="Morin E."/>
            <person name="Murat C."/>
            <person name="Sun H."/>
            <person name="Tunlid A."/>
            <person name="Henrissat B."/>
            <person name="Grigoriev I.V."/>
            <person name="Hibbett D.S."/>
            <person name="Martin F."/>
            <person name="Nordberg H.P."/>
            <person name="Cantor M.N."/>
            <person name="Hua S.X."/>
        </authorList>
    </citation>
    <scope>NUCLEOTIDE SEQUENCE [LARGE SCALE GENOMIC DNA]</scope>
    <source>
        <strain evidence="4 5">MAFF 305830</strain>
    </source>
</reference>
<keyword evidence="2" id="KW-0342">GTP-binding</keyword>
<dbReference type="InterPro" id="IPR023179">
    <property type="entry name" value="GTP-bd_ortho_bundle_sf"/>
</dbReference>
<dbReference type="InterPro" id="IPR050755">
    <property type="entry name" value="TRAFAC_YlqF/YawG_RiboMat"/>
</dbReference>
<dbReference type="InterPro" id="IPR030378">
    <property type="entry name" value="G_CP_dom"/>
</dbReference>
<accession>A0A0C3B345</accession>
<dbReference type="Pfam" id="PF01926">
    <property type="entry name" value="MMR_HSR1"/>
    <property type="match status" value="1"/>
</dbReference>
<dbReference type="AlphaFoldDB" id="A0A0C3B345"/>
<evidence type="ECO:0000259" key="3">
    <source>
        <dbReference type="PROSITE" id="PS51721"/>
    </source>
</evidence>
<dbReference type="InterPro" id="IPR006073">
    <property type="entry name" value="GTP-bd"/>
</dbReference>
<dbReference type="CDD" id="cd04178">
    <property type="entry name" value="Nucleostemin_like"/>
    <property type="match status" value="1"/>
</dbReference>